<dbReference type="eggNOG" id="ENOG5032YW2">
    <property type="taxonomic scope" value="Bacteria"/>
</dbReference>
<organism evidence="2 3">
    <name type="scientific">Kitasatospora cheerisanensis KCTC 2395</name>
    <dbReference type="NCBI Taxonomy" id="1348663"/>
    <lineage>
        <taxon>Bacteria</taxon>
        <taxon>Bacillati</taxon>
        <taxon>Actinomycetota</taxon>
        <taxon>Actinomycetes</taxon>
        <taxon>Kitasatosporales</taxon>
        <taxon>Streptomycetaceae</taxon>
        <taxon>Kitasatospora</taxon>
    </lineage>
</organism>
<dbReference type="InterPro" id="IPR054437">
    <property type="entry name" value="PspA-assoc_dom"/>
</dbReference>
<proteinExistence type="predicted"/>
<protein>
    <recommendedName>
        <fullName evidence="1">PspA-associated domain-containing protein</fullName>
    </recommendedName>
</protein>
<dbReference type="RefSeq" id="WP_035861854.1">
    <property type="nucleotide sequence ID" value="NZ_KK853997.1"/>
</dbReference>
<feature type="domain" description="PspA-associated" evidence="1">
    <location>
        <begin position="1"/>
        <end position="94"/>
    </location>
</feature>
<dbReference type="HOGENOM" id="CLU_186753_0_0_11"/>
<dbReference type="AlphaFoldDB" id="A0A066YYU2"/>
<keyword evidence="3" id="KW-1185">Reference proteome</keyword>
<gene>
    <name evidence="2" type="ORF">KCH_22440</name>
</gene>
<dbReference type="EMBL" id="JNBY01000073">
    <property type="protein sequence ID" value="KDN86427.1"/>
    <property type="molecule type" value="Genomic_DNA"/>
</dbReference>
<accession>A0A066YYU2</accession>
<evidence type="ECO:0000313" key="2">
    <source>
        <dbReference type="EMBL" id="KDN86427.1"/>
    </source>
</evidence>
<dbReference type="PATRIC" id="fig|1348663.4.peg.2170"/>
<evidence type="ECO:0000313" key="3">
    <source>
        <dbReference type="Proteomes" id="UP000027178"/>
    </source>
</evidence>
<dbReference type="Pfam" id="PF22743">
    <property type="entry name" value="PspAA"/>
    <property type="match status" value="1"/>
</dbReference>
<evidence type="ECO:0000259" key="1">
    <source>
        <dbReference type="Pfam" id="PF22743"/>
    </source>
</evidence>
<sequence length="97" mass="10364">MIMRVLGEGQFEVAEGDLNRLNQLDDDLLQAVEAGDEAAFKAALGNLLSAVREVGTPLPPESLEPSDLILPDAEASLDQVRELLRDEGDGLIPGIPE</sequence>
<reference evidence="2 3" key="1">
    <citation type="submission" date="2014-05" db="EMBL/GenBank/DDBJ databases">
        <title>Draft Genome Sequence of Kitasatospora cheerisanensis KCTC 2395.</title>
        <authorList>
            <person name="Nam D.H."/>
        </authorList>
    </citation>
    <scope>NUCLEOTIDE SEQUENCE [LARGE SCALE GENOMIC DNA]</scope>
    <source>
        <strain evidence="2 3">KCTC 2395</strain>
    </source>
</reference>
<name>A0A066YYU2_9ACTN</name>
<dbReference type="Proteomes" id="UP000027178">
    <property type="component" value="Unassembled WGS sequence"/>
</dbReference>
<comment type="caution">
    <text evidence="2">The sequence shown here is derived from an EMBL/GenBank/DDBJ whole genome shotgun (WGS) entry which is preliminary data.</text>
</comment>